<name>A0ABS2U0E7_9ACTN</name>
<organism evidence="2 3">
    <name type="scientific">Actinacidiphila acididurans</name>
    <dbReference type="NCBI Taxonomy" id="2784346"/>
    <lineage>
        <taxon>Bacteria</taxon>
        <taxon>Bacillati</taxon>
        <taxon>Actinomycetota</taxon>
        <taxon>Actinomycetes</taxon>
        <taxon>Kitasatosporales</taxon>
        <taxon>Streptomycetaceae</taxon>
        <taxon>Actinacidiphila</taxon>
    </lineage>
</organism>
<gene>
    <name evidence="2" type="ORF">ITX44_31870</name>
</gene>
<evidence type="ECO:0000313" key="3">
    <source>
        <dbReference type="Proteomes" id="UP000749040"/>
    </source>
</evidence>
<dbReference type="Gene3D" id="3.40.190.10">
    <property type="entry name" value="Periplasmic binding protein-like II"/>
    <property type="match status" value="1"/>
</dbReference>
<proteinExistence type="inferred from homology"/>
<dbReference type="RefSeq" id="WP_205361678.1">
    <property type="nucleotide sequence ID" value="NZ_JADKYB010000022.1"/>
</dbReference>
<comment type="similarity">
    <text evidence="1">Belongs to the bacterial solute-binding protein 1 family.</text>
</comment>
<reference evidence="2 3" key="1">
    <citation type="submission" date="2021-01" db="EMBL/GenBank/DDBJ databases">
        <title>Streptomyces acididurans sp. nov., isolated from a peat swamp forest soil.</title>
        <authorList>
            <person name="Chantavorakit T."/>
            <person name="Duangmal K."/>
        </authorList>
    </citation>
    <scope>NUCLEOTIDE SEQUENCE [LARGE SCALE GENOMIC DNA]</scope>
    <source>
        <strain evidence="2 3">KK5PA1</strain>
    </source>
</reference>
<keyword evidence="3" id="KW-1185">Reference proteome</keyword>
<evidence type="ECO:0000313" key="2">
    <source>
        <dbReference type="EMBL" id="MBM9509064.1"/>
    </source>
</evidence>
<accession>A0ABS2U0E7</accession>
<dbReference type="PROSITE" id="PS51318">
    <property type="entry name" value="TAT"/>
    <property type="match status" value="1"/>
</dbReference>
<dbReference type="SUPFAM" id="SSF53850">
    <property type="entry name" value="Periplasmic binding protein-like II"/>
    <property type="match status" value="1"/>
</dbReference>
<dbReference type="InterPro" id="IPR006311">
    <property type="entry name" value="TAT_signal"/>
</dbReference>
<dbReference type="PANTHER" id="PTHR43649:SF31">
    <property type="entry name" value="SN-GLYCEROL-3-PHOSPHATE-BINDING PERIPLASMIC PROTEIN UGPB"/>
    <property type="match status" value="1"/>
</dbReference>
<dbReference type="PANTHER" id="PTHR43649">
    <property type="entry name" value="ARABINOSE-BINDING PROTEIN-RELATED"/>
    <property type="match status" value="1"/>
</dbReference>
<dbReference type="Proteomes" id="UP000749040">
    <property type="component" value="Unassembled WGS sequence"/>
</dbReference>
<protein>
    <submittedName>
        <fullName evidence="2">Extracellular solute-binding protein</fullName>
    </submittedName>
</protein>
<evidence type="ECO:0000256" key="1">
    <source>
        <dbReference type="ARBA" id="ARBA00008520"/>
    </source>
</evidence>
<dbReference type="EMBL" id="JADKYB010000022">
    <property type="protein sequence ID" value="MBM9509064.1"/>
    <property type="molecule type" value="Genomic_DNA"/>
</dbReference>
<sequence>MTHRPTGAAPLGRRAFLRTAAAAGIGVSGAGGLLSACTSSDSGSADNAVRNTAVKLPAYVPWRGVAPDYPGTAQGLLNGFARYPANPARTIAAPPAHGGSISAFVETGSPIPPGMKSNPYWQVLNQRVGAKLDLTIVPAADLSTKFATLMAGGDLPDFMVPPLPPLAGVRGLPQFLAAKCQDLTPFLSGDAVKEYPYLANITTDAWRACVFDGGIYGLPVSRGVAGSLMFYRADLFEQFGVNPAPTSYAEFRTLCKDVTDAKKSRWALVTPGSAMAFVAQMLGVPNGWKAEGGKLTNAFEDERYKQTLSEVRQMVKAGVIHPDGFDPAAPWKQWFNAGNGLMGEDRYTAWPQYYADNVVGPSFRVGGMRPPVFDGGGFAGTWQSPPVNNFTPLKKASTSRIKELLAVANWLAAPFGTEEYLFRKFGVLGVDYTMDNNNPTPTQAGLTQTVLGVRYIVDAPDTIFVPGDPEATKACWDYQKSIIPTSVKDPTVALFSETYSRTGAVLAQHVADAANDILTGRKSLSSWDSAVAQWRSAGGDRIRAEFERQLH</sequence>
<comment type="caution">
    <text evidence="2">The sequence shown here is derived from an EMBL/GenBank/DDBJ whole genome shotgun (WGS) entry which is preliminary data.</text>
</comment>
<dbReference type="InterPro" id="IPR050490">
    <property type="entry name" value="Bact_solute-bd_prot1"/>
</dbReference>